<dbReference type="RefSeq" id="WP_219546455.1">
    <property type="nucleotide sequence ID" value="NZ_JAHKRN010000024.1"/>
</dbReference>
<dbReference type="Proteomes" id="UP001596096">
    <property type="component" value="Unassembled WGS sequence"/>
</dbReference>
<keyword evidence="8" id="KW-0723">Serine/threonine-protein kinase</keyword>
<proteinExistence type="predicted"/>
<dbReference type="PANTHER" id="PTHR43289:SF34">
    <property type="entry name" value="SERINE_THREONINE-PROTEIN KINASE YBDM-RELATED"/>
    <property type="match status" value="1"/>
</dbReference>
<dbReference type="EMBL" id="JBHSNW010000029">
    <property type="protein sequence ID" value="MFC5821016.1"/>
    <property type="molecule type" value="Genomic_DNA"/>
</dbReference>
<evidence type="ECO:0000256" key="2">
    <source>
        <dbReference type="ARBA" id="ARBA00022741"/>
    </source>
</evidence>
<accession>A0ABW1C8G0</accession>
<keyword evidence="2 5" id="KW-0547">Nucleotide-binding</keyword>
<keyword evidence="3 8" id="KW-0418">Kinase</keyword>
<gene>
    <name evidence="8" type="ORF">ACFPUY_38475</name>
</gene>
<evidence type="ECO:0000313" key="8">
    <source>
        <dbReference type="EMBL" id="MFC5821016.1"/>
    </source>
</evidence>
<feature type="binding site" evidence="5">
    <location>
        <position position="51"/>
    </location>
    <ligand>
        <name>ATP</name>
        <dbReference type="ChEBI" id="CHEBI:30616"/>
    </ligand>
</feature>
<dbReference type="InterPro" id="IPR017441">
    <property type="entry name" value="Protein_kinase_ATP_BS"/>
</dbReference>
<feature type="domain" description="Protein kinase" evidence="7">
    <location>
        <begin position="23"/>
        <end position="276"/>
    </location>
</feature>
<evidence type="ECO:0000256" key="4">
    <source>
        <dbReference type="ARBA" id="ARBA00022840"/>
    </source>
</evidence>
<evidence type="ECO:0000256" key="1">
    <source>
        <dbReference type="ARBA" id="ARBA00022679"/>
    </source>
</evidence>
<dbReference type="SMART" id="SM00220">
    <property type="entry name" value="S_TKc"/>
    <property type="match status" value="1"/>
</dbReference>
<dbReference type="InterPro" id="IPR008271">
    <property type="entry name" value="Ser/Thr_kinase_AS"/>
</dbReference>
<sequence>MSATSQGWLSPLLAHDPDRIGPYRLAGRLGAGGMGAVFAGADDTGRRAAVKVIHRQLAHDPEFRARFAREISVLHRVNGLCTVRVLDADAEAEQPWLATEYVPGPTLAQRVEQNGPLSEQEIVGLAGGLGEALRAMHTVGVVHRDLKPSNVILSPTGPRLIDMGIARAMDETSVTRTGVLVGSPGWISPEEYRGSDVGPAADVYGWALLVLFAATGRPPFGTGRPEVLAARILTETPDASAVPDGLRHLVRQALAKDPAARPSADRIIEAAAHIWRQSDEDTATAVEEVTRFLDQTWVMPLDEEPQWSFRESLSRQRRITPLVVAGSALAAVAVAVATVDFVLNLPRAGSVNVSPPSSGPAVSSPPEHHTPPTAGSPSPASAAQTSQPDSASVTPTGRRAEVGPGHSFVLPTRWKTFVYGGASGGTMCVTPKSQEDCYRAVTIYPWFEIDDLNLDDARQRFSCDDGDAADGSIAERELRKVGTAEAQYRKYLLFCDGEESGTAYSWWIPDQKLLIEAVDIPNAYLPDLNSIVATFRLKKGT</sequence>
<dbReference type="PROSITE" id="PS00108">
    <property type="entry name" value="PROTEIN_KINASE_ST"/>
    <property type="match status" value="1"/>
</dbReference>
<evidence type="ECO:0000256" key="3">
    <source>
        <dbReference type="ARBA" id="ARBA00022777"/>
    </source>
</evidence>
<evidence type="ECO:0000256" key="6">
    <source>
        <dbReference type="SAM" id="MobiDB-lite"/>
    </source>
</evidence>
<evidence type="ECO:0000256" key="5">
    <source>
        <dbReference type="PROSITE-ProRule" id="PRU10141"/>
    </source>
</evidence>
<comment type="caution">
    <text evidence="8">The sequence shown here is derived from an EMBL/GenBank/DDBJ whole genome shotgun (WGS) entry which is preliminary data.</text>
</comment>
<evidence type="ECO:0000313" key="9">
    <source>
        <dbReference type="Proteomes" id="UP001596096"/>
    </source>
</evidence>
<keyword evidence="9" id="KW-1185">Reference proteome</keyword>
<dbReference type="PROSITE" id="PS00107">
    <property type="entry name" value="PROTEIN_KINASE_ATP"/>
    <property type="match status" value="1"/>
</dbReference>
<keyword evidence="4 5" id="KW-0067">ATP-binding</keyword>
<dbReference type="Pfam" id="PF00069">
    <property type="entry name" value="Pkinase"/>
    <property type="match status" value="1"/>
</dbReference>
<dbReference type="PANTHER" id="PTHR43289">
    <property type="entry name" value="MITOGEN-ACTIVATED PROTEIN KINASE KINASE KINASE 20-RELATED"/>
    <property type="match status" value="1"/>
</dbReference>
<name>A0ABW1C8G0_9ACTN</name>
<reference evidence="9" key="1">
    <citation type="journal article" date="2019" name="Int. J. Syst. Evol. Microbiol.">
        <title>The Global Catalogue of Microorganisms (GCM) 10K type strain sequencing project: providing services to taxonomists for standard genome sequencing and annotation.</title>
        <authorList>
            <consortium name="The Broad Institute Genomics Platform"/>
            <consortium name="The Broad Institute Genome Sequencing Center for Infectious Disease"/>
            <person name="Wu L."/>
            <person name="Ma J."/>
        </authorList>
    </citation>
    <scope>NUCLEOTIDE SEQUENCE [LARGE SCALE GENOMIC DNA]</scope>
    <source>
        <strain evidence="9">CGMCC 4.7106</strain>
    </source>
</reference>
<feature type="compositionally biased region" description="Low complexity" evidence="6">
    <location>
        <begin position="350"/>
        <end position="392"/>
    </location>
</feature>
<protein>
    <submittedName>
        <fullName evidence="8">Serine/threonine protein kinase</fullName>
    </submittedName>
</protein>
<feature type="region of interest" description="Disordered" evidence="6">
    <location>
        <begin position="350"/>
        <end position="406"/>
    </location>
</feature>
<dbReference type="PROSITE" id="PS50011">
    <property type="entry name" value="PROTEIN_KINASE_DOM"/>
    <property type="match status" value="1"/>
</dbReference>
<dbReference type="GO" id="GO:0004674">
    <property type="term" value="F:protein serine/threonine kinase activity"/>
    <property type="evidence" value="ECO:0007669"/>
    <property type="project" value="UniProtKB-KW"/>
</dbReference>
<dbReference type="InterPro" id="IPR000719">
    <property type="entry name" value="Prot_kinase_dom"/>
</dbReference>
<dbReference type="CDD" id="cd14014">
    <property type="entry name" value="STKc_PknB_like"/>
    <property type="match status" value="1"/>
</dbReference>
<evidence type="ECO:0000259" key="7">
    <source>
        <dbReference type="PROSITE" id="PS50011"/>
    </source>
</evidence>
<organism evidence="8 9">
    <name type="scientific">Nonomuraea harbinensis</name>
    <dbReference type="NCBI Taxonomy" id="1286938"/>
    <lineage>
        <taxon>Bacteria</taxon>
        <taxon>Bacillati</taxon>
        <taxon>Actinomycetota</taxon>
        <taxon>Actinomycetes</taxon>
        <taxon>Streptosporangiales</taxon>
        <taxon>Streptosporangiaceae</taxon>
        <taxon>Nonomuraea</taxon>
    </lineage>
</organism>
<keyword evidence="1" id="KW-0808">Transferase</keyword>